<dbReference type="InterPro" id="IPR020147">
    <property type="entry name" value="Phage_T7-like_1.2"/>
</dbReference>
<dbReference type="EMBL" id="OY979415">
    <property type="protein sequence ID" value="CAK6604336.1"/>
    <property type="molecule type" value="Genomic_DNA"/>
</dbReference>
<name>A0AAV1MJ17_9CAUD</name>
<organism evidence="1 2">
    <name type="scientific">Klebsiella phage vB_Kpn_K19PH14C4P1</name>
    <dbReference type="NCBI Taxonomy" id="3071650"/>
    <lineage>
        <taxon>Viruses</taxon>
        <taxon>Duplodnaviria</taxon>
        <taxon>Heunggongvirae</taxon>
        <taxon>Uroviricota</taxon>
        <taxon>Caudoviricetes</taxon>
        <taxon>Autographivirales</taxon>
        <taxon>Autotranscriptaviridae</taxon>
        <taxon>Studiervirinae</taxon>
        <taxon>Teetrevirus</taxon>
        <taxon>Teetrevirus K19PH14C4P1</taxon>
    </lineage>
</organism>
<reference evidence="1 2" key="1">
    <citation type="submission" date="2023-10" db="EMBL/GenBank/DDBJ databases">
        <authorList>
            <person name="Robby Concha-Eloko"/>
            <person name="Pilar Barberan- Martinez"/>
            <person name="Rafael Sanjuan"/>
            <person name="Pilar Domingo-Calap"/>
        </authorList>
    </citation>
    <scope>NUCLEOTIDE SEQUENCE [LARGE SCALE GENOMIC DNA]</scope>
</reference>
<protein>
    <submittedName>
        <fullName evidence="1">DGTPase inhibitor</fullName>
    </submittedName>
</protein>
<evidence type="ECO:0000313" key="2">
    <source>
        <dbReference type="Proteomes" id="UP001497475"/>
    </source>
</evidence>
<keyword evidence="2" id="KW-1185">Reference proteome</keyword>
<proteinExistence type="predicted"/>
<gene>
    <name evidence="1" type="ORF">K19PH14C4P1_LOCUS14</name>
</gene>
<dbReference type="Proteomes" id="UP001497475">
    <property type="component" value="Chromosome"/>
</dbReference>
<sequence length="95" mass="11114">MELMMMGRIYSGNLNDYKDAIERLKEDHDVTVERETFSYENPAKMCRSCGEVLRVLTRSGHLVASRTFEHSDSDVQINAQTAWLRKVHSDLKHWK</sequence>
<dbReference type="Pfam" id="PF10922">
    <property type="entry name" value="T7-like_gp12"/>
    <property type="match status" value="1"/>
</dbReference>
<accession>A0AAV1MJ17</accession>
<evidence type="ECO:0000313" key="1">
    <source>
        <dbReference type="EMBL" id="CAK6604336.1"/>
    </source>
</evidence>